<feature type="region of interest" description="Disordered" evidence="1">
    <location>
        <begin position="372"/>
        <end position="400"/>
    </location>
</feature>
<dbReference type="AlphaFoldDB" id="A0A1C5I9M1"/>
<dbReference type="Proteomes" id="UP000199408">
    <property type="component" value="Unassembled WGS sequence"/>
</dbReference>
<feature type="compositionally biased region" description="Low complexity" evidence="1">
    <location>
        <begin position="75"/>
        <end position="91"/>
    </location>
</feature>
<keyword evidence="3" id="KW-1185">Reference proteome</keyword>
<feature type="region of interest" description="Disordered" evidence="1">
    <location>
        <begin position="63"/>
        <end position="165"/>
    </location>
</feature>
<proteinExistence type="predicted"/>
<feature type="compositionally biased region" description="Low complexity" evidence="1">
    <location>
        <begin position="389"/>
        <end position="400"/>
    </location>
</feature>
<organism evidence="2 3">
    <name type="scientific">Micromonospora halophytica</name>
    <dbReference type="NCBI Taxonomy" id="47864"/>
    <lineage>
        <taxon>Bacteria</taxon>
        <taxon>Bacillati</taxon>
        <taxon>Actinomycetota</taxon>
        <taxon>Actinomycetes</taxon>
        <taxon>Micromonosporales</taxon>
        <taxon>Micromonosporaceae</taxon>
        <taxon>Micromonospora</taxon>
    </lineage>
</organism>
<feature type="compositionally biased region" description="Polar residues" evidence="1">
    <location>
        <begin position="295"/>
        <end position="309"/>
    </location>
</feature>
<evidence type="ECO:0000256" key="1">
    <source>
        <dbReference type="SAM" id="MobiDB-lite"/>
    </source>
</evidence>
<feature type="compositionally biased region" description="Low complexity" evidence="1">
    <location>
        <begin position="316"/>
        <end position="329"/>
    </location>
</feature>
<evidence type="ECO:0000313" key="3">
    <source>
        <dbReference type="Proteomes" id="UP000199408"/>
    </source>
</evidence>
<sequence>MGRRSGRFARGVVRLGLLLGAVAGAWIGYDTATSGAAYAADSPPATLVEGPVEGVTGLLRSSLSPVVADPPPARRPGGPSTSPGTAAPTLPGGSGGGSDKRHTTTPSRQQADAGPVRRHRPASGDAAGQRRGAASPTERAVPRSTDRKAGARLSPASQAVPSPATARLRDRLSAPAAHTLEPVAGPLHDRVVTPAAHVLEPGTGPLRDRLIGPVAGVLQPVITPVSGVLAPVLVPVNRGARPLRGFLNPVLKPFDPLLRPVAPVGSSAGREPPVAAPPADEPTAPTALTAPSAGSGPSETATAGASSVAHTHPYGRTAATRSSDAARPALRSPAPDRYRPAHPAPAGAPSHTGTSGGLQLGEADTGLAAWVPPTTGCLRCRPTSPDAMPSRSPRPGSRPA</sequence>
<gene>
    <name evidence="2" type="ORF">GA0070560_10977</name>
</gene>
<evidence type="ECO:0000313" key="2">
    <source>
        <dbReference type="EMBL" id="SCG54964.1"/>
    </source>
</evidence>
<feature type="compositionally biased region" description="Basic and acidic residues" evidence="1">
    <location>
        <begin position="140"/>
        <end position="149"/>
    </location>
</feature>
<reference evidence="3" key="1">
    <citation type="submission" date="2016-06" db="EMBL/GenBank/DDBJ databases">
        <authorList>
            <person name="Varghese N."/>
        </authorList>
    </citation>
    <scope>NUCLEOTIDE SEQUENCE [LARGE SCALE GENOMIC DNA]</scope>
    <source>
        <strain evidence="3">DSM 43171</strain>
    </source>
</reference>
<protein>
    <submittedName>
        <fullName evidence="2">Uncharacterized protein</fullName>
    </submittedName>
</protein>
<dbReference type="OrthoDB" id="9856596at2"/>
<accession>A0A1C5I9M1</accession>
<feature type="region of interest" description="Disordered" evidence="1">
    <location>
        <begin position="262"/>
        <end position="360"/>
    </location>
</feature>
<dbReference type="EMBL" id="FMDN01000009">
    <property type="protein sequence ID" value="SCG54964.1"/>
    <property type="molecule type" value="Genomic_DNA"/>
</dbReference>
<dbReference type="STRING" id="47864.GA0070560_10977"/>
<name>A0A1C5I9M1_9ACTN</name>
<feature type="compositionally biased region" description="Low complexity" evidence="1">
    <location>
        <begin position="281"/>
        <end position="293"/>
    </location>
</feature>
<dbReference type="RefSeq" id="WP_139131497.1">
    <property type="nucleotide sequence ID" value="NZ_FMDN01000009.1"/>
</dbReference>